<comment type="caution">
    <text evidence="13">The sequence shown here is derived from an EMBL/GenBank/DDBJ whole genome shotgun (WGS) entry which is preliminary data.</text>
</comment>
<name>A0ABU9UBS3_9SPIR</name>
<evidence type="ECO:0000256" key="4">
    <source>
        <dbReference type="ARBA" id="ARBA00022679"/>
    </source>
</evidence>
<keyword evidence="7" id="KW-0443">Lipid metabolism</keyword>
<feature type="transmembrane region" description="Helical" evidence="12">
    <location>
        <begin position="12"/>
        <end position="36"/>
    </location>
</feature>
<evidence type="ECO:0000256" key="6">
    <source>
        <dbReference type="ARBA" id="ARBA00022989"/>
    </source>
</evidence>
<comment type="similarity">
    <text evidence="2 11">Belongs to the CDP-alcohol phosphatidyltransferase class-I family.</text>
</comment>
<evidence type="ECO:0000256" key="2">
    <source>
        <dbReference type="ARBA" id="ARBA00010441"/>
    </source>
</evidence>
<dbReference type="Pfam" id="PF01066">
    <property type="entry name" value="CDP-OH_P_transf"/>
    <property type="match status" value="1"/>
</dbReference>
<evidence type="ECO:0000256" key="3">
    <source>
        <dbReference type="ARBA" id="ARBA00022516"/>
    </source>
</evidence>
<reference evidence="13 14" key="1">
    <citation type="submission" date="2024-03" db="EMBL/GenBank/DDBJ databases">
        <title>Ignisphaera cupida sp. nov., a hyperthermophilic hydrolytic archaeon from a hot spring of Kamchatka, and proposal of Ignisphaeraceae fam. nov.</title>
        <authorList>
            <person name="Podosokorskaya O.A."/>
            <person name="Elcheninov A.G."/>
            <person name="Maltseva A.I."/>
            <person name="Zayulina K.S."/>
            <person name="Novikov A."/>
            <person name="Merkel A.Y."/>
        </authorList>
    </citation>
    <scope>NUCLEOTIDE SEQUENCE [LARGE SCALE GENOMIC DNA]</scope>
    <source>
        <strain evidence="13 14">38H-sp</strain>
    </source>
</reference>
<evidence type="ECO:0000256" key="5">
    <source>
        <dbReference type="ARBA" id="ARBA00022692"/>
    </source>
</evidence>
<keyword evidence="6 12" id="KW-1133">Transmembrane helix</keyword>
<proteinExistence type="inferred from homology"/>
<sequence length="265" mass="30372">MEKEKYTPVAHICGTVLLLAAIQWGFVAALILIYDITITKPLMVFFISSAAYHTAMAAFLLIQRKDFYNIEHKRFLLRINIPNYLSLFRLSSMPTVTLLLVLAWQYPIAIIVLVFTAIVFLTDFLDGYIARKTNQITRIGRYLDSMSDYAILIVISIVFYNYHLIPMWFLWVVIARLFIQGIGMGVLLLIKGKVRVESSFLAKTSIFSIMVVYGLHILSFFYTLEILNTYILPIVDIIASIILAISLAEKLAKLWQYSKLPPEEI</sequence>
<dbReference type="PANTHER" id="PTHR14269:SF11">
    <property type="entry name" value="CDP-DIACYLGLYCEROL--GLYCEROL-3-PHOSPHATE 3-PHOSPHATIDYLTRANSFERASE"/>
    <property type="match status" value="1"/>
</dbReference>
<feature type="transmembrane region" description="Helical" evidence="12">
    <location>
        <begin position="230"/>
        <end position="248"/>
    </location>
</feature>
<keyword evidence="4 11" id="KW-0808">Transferase</keyword>
<comment type="subcellular location">
    <subcellularLocation>
        <location evidence="1">Membrane</location>
        <topology evidence="1">Multi-pass membrane protein</topology>
    </subcellularLocation>
</comment>
<dbReference type="InterPro" id="IPR043130">
    <property type="entry name" value="CDP-OH_PTrfase_TM_dom"/>
</dbReference>
<gene>
    <name evidence="13" type="ORF">WKV44_06130</name>
</gene>
<feature type="transmembrane region" description="Helical" evidence="12">
    <location>
        <begin position="83"/>
        <end position="102"/>
    </location>
</feature>
<keyword evidence="5 12" id="KW-0812">Transmembrane</keyword>
<feature type="transmembrane region" description="Helical" evidence="12">
    <location>
        <begin position="42"/>
        <end position="62"/>
    </location>
</feature>
<evidence type="ECO:0000313" key="13">
    <source>
        <dbReference type="EMBL" id="MEM5948114.1"/>
    </source>
</evidence>
<feature type="transmembrane region" description="Helical" evidence="12">
    <location>
        <begin position="168"/>
        <end position="190"/>
    </location>
</feature>
<feature type="transmembrane region" description="Helical" evidence="12">
    <location>
        <begin position="202"/>
        <end position="224"/>
    </location>
</feature>
<dbReference type="InterPro" id="IPR050324">
    <property type="entry name" value="CDP-alcohol_PTase-I"/>
</dbReference>
<evidence type="ECO:0000256" key="7">
    <source>
        <dbReference type="ARBA" id="ARBA00023098"/>
    </source>
</evidence>
<protein>
    <submittedName>
        <fullName evidence="13">CDP-alcohol phosphatidyltransferase family protein</fullName>
        <ecNumber evidence="13">2.7.8.-</ecNumber>
    </submittedName>
</protein>
<evidence type="ECO:0000256" key="8">
    <source>
        <dbReference type="ARBA" id="ARBA00023136"/>
    </source>
</evidence>
<organism evidence="13 14">
    <name type="scientific">Rarispira pelagica</name>
    <dbReference type="NCBI Taxonomy" id="3141764"/>
    <lineage>
        <taxon>Bacteria</taxon>
        <taxon>Pseudomonadati</taxon>
        <taxon>Spirochaetota</taxon>
        <taxon>Spirochaetia</taxon>
        <taxon>Winmispirales</taxon>
        <taxon>Winmispiraceae</taxon>
        <taxon>Rarispira</taxon>
    </lineage>
</organism>
<keyword evidence="9" id="KW-0594">Phospholipid biosynthesis</keyword>
<feature type="transmembrane region" description="Helical" evidence="12">
    <location>
        <begin position="142"/>
        <end position="162"/>
    </location>
</feature>
<dbReference type="PROSITE" id="PS00379">
    <property type="entry name" value="CDP_ALCOHOL_P_TRANSF"/>
    <property type="match status" value="1"/>
</dbReference>
<dbReference type="RefSeq" id="WP_420069560.1">
    <property type="nucleotide sequence ID" value="NZ_JBCHKQ010000002.1"/>
</dbReference>
<keyword evidence="14" id="KW-1185">Reference proteome</keyword>
<dbReference type="InterPro" id="IPR000462">
    <property type="entry name" value="CDP-OH_P_trans"/>
</dbReference>
<keyword evidence="3" id="KW-0444">Lipid biosynthesis</keyword>
<dbReference type="EMBL" id="JBCHKQ010000002">
    <property type="protein sequence ID" value="MEM5948114.1"/>
    <property type="molecule type" value="Genomic_DNA"/>
</dbReference>
<evidence type="ECO:0000313" key="14">
    <source>
        <dbReference type="Proteomes" id="UP001466331"/>
    </source>
</evidence>
<keyword evidence="8 12" id="KW-0472">Membrane</keyword>
<evidence type="ECO:0000256" key="11">
    <source>
        <dbReference type="RuleBase" id="RU003750"/>
    </source>
</evidence>
<dbReference type="PANTHER" id="PTHR14269">
    <property type="entry name" value="CDP-DIACYLGLYCEROL--GLYCEROL-3-PHOSPHATE 3-PHOSPHATIDYLTRANSFERASE-RELATED"/>
    <property type="match status" value="1"/>
</dbReference>
<evidence type="ECO:0000256" key="9">
    <source>
        <dbReference type="ARBA" id="ARBA00023209"/>
    </source>
</evidence>
<dbReference type="Gene3D" id="1.20.120.1760">
    <property type="match status" value="1"/>
</dbReference>
<dbReference type="InterPro" id="IPR048254">
    <property type="entry name" value="CDP_ALCOHOL_P_TRANSF_CS"/>
</dbReference>
<accession>A0ABU9UBS3</accession>
<evidence type="ECO:0000256" key="12">
    <source>
        <dbReference type="SAM" id="Phobius"/>
    </source>
</evidence>
<keyword evidence="10" id="KW-1208">Phospholipid metabolism</keyword>
<dbReference type="EC" id="2.7.8.-" evidence="13"/>
<evidence type="ECO:0000256" key="1">
    <source>
        <dbReference type="ARBA" id="ARBA00004141"/>
    </source>
</evidence>
<dbReference type="Proteomes" id="UP001466331">
    <property type="component" value="Unassembled WGS sequence"/>
</dbReference>
<dbReference type="GO" id="GO:0016740">
    <property type="term" value="F:transferase activity"/>
    <property type="evidence" value="ECO:0007669"/>
    <property type="project" value="UniProtKB-KW"/>
</dbReference>
<evidence type="ECO:0000256" key="10">
    <source>
        <dbReference type="ARBA" id="ARBA00023264"/>
    </source>
</evidence>
<feature type="transmembrane region" description="Helical" evidence="12">
    <location>
        <begin position="108"/>
        <end position="130"/>
    </location>
</feature>